<dbReference type="EMBL" id="HBEY01034425">
    <property type="protein sequence ID" value="CAD8613041.1"/>
    <property type="molecule type" value="Transcribed_RNA"/>
</dbReference>
<organism evidence="2">
    <name type="scientific">Coccolithus braarudii</name>
    <dbReference type="NCBI Taxonomy" id="221442"/>
    <lineage>
        <taxon>Eukaryota</taxon>
        <taxon>Haptista</taxon>
        <taxon>Haptophyta</taxon>
        <taxon>Prymnesiophyceae</taxon>
        <taxon>Coccolithales</taxon>
        <taxon>Coccolithaceae</taxon>
        <taxon>Coccolithus</taxon>
    </lineage>
</organism>
<dbReference type="Gene3D" id="1.10.238.10">
    <property type="entry name" value="EF-hand"/>
    <property type="match status" value="1"/>
</dbReference>
<gene>
    <name evidence="2" type="ORF">CPEL01642_LOCUS16421</name>
</gene>
<evidence type="ECO:0008006" key="3">
    <source>
        <dbReference type="Google" id="ProtNLM"/>
    </source>
</evidence>
<dbReference type="SUPFAM" id="SSF47473">
    <property type="entry name" value="EF-hand"/>
    <property type="match status" value="1"/>
</dbReference>
<feature type="region of interest" description="Disordered" evidence="1">
    <location>
        <begin position="430"/>
        <end position="467"/>
    </location>
</feature>
<accession>A0A7S0Q4E7</accession>
<name>A0A7S0Q4E7_9EUKA</name>
<feature type="compositionally biased region" description="Low complexity" evidence="1">
    <location>
        <begin position="452"/>
        <end position="467"/>
    </location>
</feature>
<dbReference type="InterPro" id="IPR011992">
    <property type="entry name" value="EF-hand-dom_pair"/>
</dbReference>
<protein>
    <recommendedName>
        <fullName evidence="3">Calmodulin</fullName>
    </recommendedName>
</protein>
<dbReference type="AlphaFoldDB" id="A0A7S0Q4E7"/>
<evidence type="ECO:0000256" key="1">
    <source>
        <dbReference type="SAM" id="MobiDB-lite"/>
    </source>
</evidence>
<sequence>MRLGAHRVEFGAFAYTTEADGCGEGAYMKLIPGIVPHVTLDILLNVVRGDDTISSNPRFDRAWASGVAELKEYFARTQKLSVQTLGVCIRGAVGEQAANSAWKHVSLPLKTSQLLKKVRSQGAPSLSNNQEPSGLEAKSEILSGVEDGFSSSCKRWPALKDTDTWQGLNYKPGEMVKLEVFSLNARASQIHLPAKNARATRSVGSVEHLMVSTARTSVYEMLFFLADSDGTGSVNFEEAHHVLAFMQPALPDEQREEVLRYCDKHPRSETDGILNLSEFMELCVETMNDINTVDLERTMQEYSHSLKVITERHSARMRHLADQIDRTCRLVVPLTYVSAIFILFNLTFSDRYSSENGRAPDVFDVEMQQLIPKAYVTTPNIIQISCVVAVTFGAFVTLGIASEGMLLHQKKERLAGRTLRNKMDKIAGKAGSVATRPTPVNSEQIEGDARANSVTLSSSSGSNSSRLTSISRLHQTFGMRVGTRRWKEKVFGVGAGTDMHEQPSKTPFCCNRSEALAMRLRSLRWRKRAYGQGQHADIEVSASGLPT</sequence>
<proteinExistence type="predicted"/>
<evidence type="ECO:0000313" key="2">
    <source>
        <dbReference type="EMBL" id="CAD8613041.1"/>
    </source>
</evidence>
<reference evidence="2" key="1">
    <citation type="submission" date="2021-01" db="EMBL/GenBank/DDBJ databases">
        <authorList>
            <person name="Corre E."/>
            <person name="Pelletier E."/>
            <person name="Niang G."/>
            <person name="Scheremetjew M."/>
            <person name="Finn R."/>
            <person name="Kale V."/>
            <person name="Holt S."/>
            <person name="Cochrane G."/>
            <person name="Meng A."/>
            <person name="Brown T."/>
            <person name="Cohen L."/>
        </authorList>
    </citation>
    <scope>NUCLEOTIDE SEQUENCE</scope>
    <source>
        <strain evidence="2">PLY182g</strain>
    </source>
</reference>